<proteinExistence type="predicted"/>
<keyword evidence="2" id="KW-1185">Reference proteome</keyword>
<feature type="non-terminal residue" evidence="1">
    <location>
        <position position="1"/>
    </location>
</feature>
<name>A0A8X6UJY4_NEPPI</name>
<evidence type="ECO:0000313" key="1">
    <source>
        <dbReference type="EMBL" id="GFU17929.1"/>
    </source>
</evidence>
<reference evidence="1" key="1">
    <citation type="submission" date="2020-08" db="EMBL/GenBank/DDBJ databases">
        <title>Multicomponent nature underlies the extraordinary mechanical properties of spider dragline silk.</title>
        <authorList>
            <person name="Kono N."/>
            <person name="Nakamura H."/>
            <person name="Mori M."/>
            <person name="Yoshida Y."/>
            <person name="Ohtoshi R."/>
            <person name="Malay A.D."/>
            <person name="Moran D.A.P."/>
            <person name="Tomita M."/>
            <person name="Numata K."/>
            <person name="Arakawa K."/>
        </authorList>
    </citation>
    <scope>NUCLEOTIDE SEQUENCE</scope>
</reference>
<dbReference type="AlphaFoldDB" id="A0A8X6UJY4"/>
<dbReference type="Proteomes" id="UP000887013">
    <property type="component" value="Unassembled WGS sequence"/>
</dbReference>
<dbReference type="EMBL" id="BMAW01080061">
    <property type="protein sequence ID" value="GFU17929.1"/>
    <property type="molecule type" value="Genomic_DNA"/>
</dbReference>
<evidence type="ECO:0000313" key="2">
    <source>
        <dbReference type="Proteomes" id="UP000887013"/>
    </source>
</evidence>
<sequence length="31" mass="3729">LHELFNVFSKSLRRVAKNKTAIQNPEKKRLY</sequence>
<comment type="caution">
    <text evidence="1">The sequence shown here is derived from an EMBL/GenBank/DDBJ whole genome shotgun (WGS) entry which is preliminary data.</text>
</comment>
<accession>A0A8X6UJY4</accession>
<gene>
    <name evidence="1" type="ORF">NPIL_171421</name>
</gene>
<organism evidence="1 2">
    <name type="scientific">Nephila pilipes</name>
    <name type="common">Giant wood spider</name>
    <name type="synonym">Nephila maculata</name>
    <dbReference type="NCBI Taxonomy" id="299642"/>
    <lineage>
        <taxon>Eukaryota</taxon>
        <taxon>Metazoa</taxon>
        <taxon>Ecdysozoa</taxon>
        <taxon>Arthropoda</taxon>
        <taxon>Chelicerata</taxon>
        <taxon>Arachnida</taxon>
        <taxon>Araneae</taxon>
        <taxon>Araneomorphae</taxon>
        <taxon>Entelegynae</taxon>
        <taxon>Araneoidea</taxon>
        <taxon>Nephilidae</taxon>
        <taxon>Nephila</taxon>
    </lineage>
</organism>
<protein>
    <submittedName>
        <fullName evidence="1">Uncharacterized protein</fullName>
    </submittedName>
</protein>